<evidence type="ECO:0000256" key="4">
    <source>
        <dbReference type="ARBA" id="ARBA00022980"/>
    </source>
</evidence>
<evidence type="ECO:0000256" key="7">
    <source>
        <dbReference type="RuleBase" id="RU000570"/>
    </source>
</evidence>
<dbReference type="InterPro" id="IPR035977">
    <property type="entry name" value="Ribosomal_bL36_sp"/>
</dbReference>
<dbReference type="Pfam" id="PF00444">
    <property type="entry name" value="Ribosomal_L36"/>
    <property type="match status" value="1"/>
</dbReference>
<dbReference type="GO" id="GO:0005762">
    <property type="term" value="C:mitochondrial large ribosomal subunit"/>
    <property type="evidence" value="ECO:0007669"/>
    <property type="project" value="Ensembl"/>
</dbReference>
<organism evidence="9 10">
    <name type="scientific">Jaculus jaculus</name>
    <name type="common">Lesser Egyptian jerboa</name>
    <dbReference type="NCBI Taxonomy" id="51337"/>
    <lineage>
        <taxon>Eukaryota</taxon>
        <taxon>Metazoa</taxon>
        <taxon>Chordata</taxon>
        <taxon>Craniata</taxon>
        <taxon>Vertebrata</taxon>
        <taxon>Euteleostomi</taxon>
        <taxon>Mammalia</taxon>
        <taxon>Eutheria</taxon>
        <taxon>Euarchontoglires</taxon>
        <taxon>Glires</taxon>
        <taxon>Rodentia</taxon>
        <taxon>Myomorpha</taxon>
        <taxon>Dipodoidea</taxon>
        <taxon>Dipodidae</taxon>
        <taxon>Dipodinae</taxon>
        <taxon>Jaculus</taxon>
    </lineage>
</organism>
<evidence type="ECO:0000256" key="3">
    <source>
        <dbReference type="ARBA" id="ARBA00022946"/>
    </source>
</evidence>
<dbReference type="PANTHER" id="PTHR46909:SF1">
    <property type="entry name" value="LARGE RIBOSOMAL SUBUNIT PROTEIN BL36M"/>
    <property type="match status" value="1"/>
</dbReference>
<comment type="similarity">
    <text evidence="2 7">Belongs to the bacterial ribosomal protein bL36 family.</text>
</comment>
<dbReference type="AlphaFoldDB" id="A0A8C5KXR3"/>
<dbReference type="HAMAP" id="MF_00251">
    <property type="entry name" value="Ribosomal_bL36"/>
    <property type="match status" value="1"/>
</dbReference>
<evidence type="ECO:0000256" key="2">
    <source>
        <dbReference type="ARBA" id="ARBA00007645"/>
    </source>
</evidence>
<reference evidence="9" key="2">
    <citation type="submission" date="2025-09" db="UniProtKB">
        <authorList>
            <consortium name="Ensembl"/>
        </authorList>
    </citation>
    <scope>IDENTIFICATION</scope>
</reference>
<evidence type="ECO:0000256" key="5">
    <source>
        <dbReference type="ARBA" id="ARBA00023128"/>
    </source>
</evidence>
<dbReference type="PANTHER" id="PTHR46909">
    <property type="entry name" value="39S RIBOSOMAL PROTEIN L36, MITOCHONDRIAL"/>
    <property type="match status" value="1"/>
</dbReference>
<name>A0A8C5KXR3_JACJA</name>
<gene>
    <name evidence="9" type="primary">Mrpl36</name>
</gene>
<feature type="region of interest" description="Disordered" evidence="8">
    <location>
        <begin position="33"/>
        <end position="74"/>
    </location>
</feature>
<accession>A0A8C5KXR3</accession>
<keyword evidence="6 7" id="KW-0687">Ribonucleoprotein</keyword>
<sequence length="108" mass="12060">MASALLRSMVASVVGPLLRLSRAAAEPRSFSTSLLGTPTGALPPGVQVHWPPCGRHSPDPPQPRPQPARGFKTKGVLKKRCRDCYMVKRRGRWFVYCKTNPKHKQRLM</sequence>
<evidence type="ECO:0000313" key="9">
    <source>
        <dbReference type="Ensembl" id="ENSJJAP00000015350.1"/>
    </source>
</evidence>
<evidence type="ECO:0000313" key="10">
    <source>
        <dbReference type="Proteomes" id="UP000694385"/>
    </source>
</evidence>
<protein>
    <recommendedName>
        <fullName evidence="7">Ribosomal protein</fullName>
    </recommendedName>
</protein>
<evidence type="ECO:0000256" key="8">
    <source>
        <dbReference type="SAM" id="MobiDB-lite"/>
    </source>
</evidence>
<evidence type="ECO:0000256" key="6">
    <source>
        <dbReference type="ARBA" id="ARBA00023274"/>
    </source>
</evidence>
<comment type="subcellular location">
    <subcellularLocation>
        <location evidence="1">Mitochondrion</location>
    </subcellularLocation>
</comment>
<dbReference type="GeneTree" id="ENSGT00390000010866"/>
<dbReference type="InterPro" id="IPR000473">
    <property type="entry name" value="Ribosomal_bL36"/>
</dbReference>
<dbReference type="GO" id="GO:0016604">
    <property type="term" value="C:nuclear body"/>
    <property type="evidence" value="ECO:0007669"/>
    <property type="project" value="Ensembl"/>
</dbReference>
<proteinExistence type="inferred from homology"/>
<keyword evidence="5" id="KW-0496">Mitochondrion</keyword>
<dbReference type="Ensembl" id="ENSJJAT00000021854.1">
    <property type="protein sequence ID" value="ENSJJAP00000015350.1"/>
    <property type="gene ID" value="ENSJJAG00000017543.1"/>
</dbReference>
<dbReference type="InterPro" id="IPR052143">
    <property type="entry name" value="Mitoribosomal_bL36m"/>
</dbReference>
<dbReference type="GO" id="GO:0003735">
    <property type="term" value="F:structural constituent of ribosome"/>
    <property type="evidence" value="ECO:0007669"/>
    <property type="project" value="InterPro"/>
</dbReference>
<dbReference type="SUPFAM" id="SSF57840">
    <property type="entry name" value="Ribosomal protein L36"/>
    <property type="match status" value="1"/>
</dbReference>
<dbReference type="Proteomes" id="UP000694385">
    <property type="component" value="Unassembled WGS sequence"/>
</dbReference>
<keyword evidence="3" id="KW-0809">Transit peptide</keyword>
<dbReference type="GO" id="GO:0006412">
    <property type="term" value="P:translation"/>
    <property type="evidence" value="ECO:0007669"/>
    <property type="project" value="InterPro"/>
</dbReference>
<keyword evidence="10" id="KW-1185">Reference proteome</keyword>
<keyword evidence="4 7" id="KW-0689">Ribosomal protein</keyword>
<reference evidence="9" key="1">
    <citation type="submission" date="2025-08" db="UniProtKB">
        <authorList>
            <consortium name="Ensembl"/>
        </authorList>
    </citation>
    <scope>IDENTIFICATION</scope>
</reference>
<dbReference type="OMA" id="GCYLVKR"/>
<evidence type="ECO:0000256" key="1">
    <source>
        <dbReference type="ARBA" id="ARBA00004173"/>
    </source>
</evidence>
<dbReference type="NCBIfam" id="TIGR01022">
    <property type="entry name" value="rpmJ_bact"/>
    <property type="match status" value="1"/>
</dbReference>